<comment type="caution">
    <text evidence="2">The sequence shown here is derived from an EMBL/GenBank/DDBJ whole genome shotgun (WGS) entry which is preliminary data.</text>
</comment>
<proteinExistence type="predicted"/>
<protein>
    <submittedName>
        <fullName evidence="2">Uncharacterized protein</fullName>
    </submittedName>
</protein>
<organism evidence="2 3">
    <name type="scientific">Rachicladosporium monterosium</name>
    <dbReference type="NCBI Taxonomy" id="1507873"/>
    <lineage>
        <taxon>Eukaryota</taxon>
        <taxon>Fungi</taxon>
        <taxon>Dikarya</taxon>
        <taxon>Ascomycota</taxon>
        <taxon>Pezizomycotina</taxon>
        <taxon>Dothideomycetes</taxon>
        <taxon>Dothideomycetidae</taxon>
        <taxon>Cladosporiales</taxon>
        <taxon>Cladosporiaceae</taxon>
        <taxon>Rachicladosporium</taxon>
    </lineage>
</organism>
<feature type="region of interest" description="Disordered" evidence="1">
    <location>
        <begin position="154"/>
        <end position="301"/>
    </location>
</feature>
<name>A0ABR0KXV0_9PEZI</name>
<feature type="compositionally biased region" description="Low complexity" evidence="1">
    <location>
        <begin position="256"/>
        <end position="280"/>
    </location>
</feature>
<evidence type="ECO:0000313" key="3">
    <source>
        <dbReference type="Proteomes" id="UP001308179"/>
    </source>
</evidence>
<evidence type="ECO:0000256" key="1">
    <source>
        <dbReference type="SAM" id="MobiDB-lite"/>
    </source>
</evidence>
<feature type="region of interest" description="Disordered" evidence="1">
    <location>
        <begin position="391"/>
        <end position="468"/>
    </location>
</feature>
<evidence type="ECO:0000313" key="2">
    <source>
        <dbReference type="EMBL" id="KAK5140340.1"/>
    </source>
</evidence>
<feature type="compositionally biased region" description="Acidic residues" evidence="1">
    <location>
        <begin position="400"/>
        <end position="416"/>
    </location>
</feature>
<feature type="compositionally biased region" description="Basic and acidic residues" evidence="1">
    <location>
        <begin position="164"/>
        <end position="173"/>
    </location>
</feature>
<reference evidence="2 3" key="1">
    <citation type="submission" date="2023-08" db="EMBL/GenBank/DDBJ databases">
        <title>Black Yeasts Isolated from many extreme environments.</title>
        <authorList>
            <person name="Coleine C."/>
            <person name="Stajich J.E."/>
            <person name="Selbmann L."/>
        </authorList>
    </citation>
    <scope>NUCLEOTIDE SEQUENCE [LARGE SCALE GENOMIC DNA]</scope>
    <source>
        <strain evidence="2 3">CCFEE 5386</strain>
    </source>
</reference>
<keyword evidence="3" id="KW-1185">Reference proteome</keyword>
<feature type="compositionally biased region" description="Basic residues" evidence="1">
    <location>
        <begin position="231"/>
        <end position="241"/>
    </location>
</feature>
<sequence length="494" mass="55300">MARHKRKPPLIITERPLDATTRKFLEKRDGVKNIKWATQEKMDAIVAKKRKAEDEELYNSSEMRRKQQRLVMEEAARMPMLRGVAEANAREFERVQKVRASRRAQRARKIAREYARGAVVVDEALGLISSKEMEEALALINGRGTDTNTARALEKVGKASRARRAIDRARRSEQGQAADQEALGGTDDKEVVEATETDGTEDVEEAEEVEEVEVMQEREKGTDAAAAQTAHGRKRRAKRNAAKSAREGVIEDEESGSSGSQEQLQTPETDTDPEPTQQQQRIEKAKAARKARPASQKAARLAQEDLDWAEGFGPAARKETLEMLAMSSETQAAEEQKWRDHEIATNRLERGKRKAAQFARGEIWWDELLGVMSGREAVEALAALVEDHEAKGERLREVPGDEDEALAWVDDEEGEERAEAGPLQNAGEVKNPPAFQAPAKEKPRPRPLSLRQQDEEDSPPPQLTRRKQARVLAKIAAQRRKADAETAAVLAVRW</sequence>
<accession>A0ABR0KXV0</accession>
<dbReference type="Proteomes" id="UP001308179">
    <property type="component" value="Unassembled WGS sequence"/>
</dbReference>
<dbReference type="EMBL" id="JAVRRR010000826">
    <property type="protein sequence ID" value="KAK5140340.1"/>
    <property type="molecule type" value="Genomic_DNA"/>
</dbReference>
<gene>
    <name evidence="2" type="ORF">LTR32_006828</name>
</gene>
<feature type="compositionally biased region" description="Acidic residues" evidence="1">
    <location>
        <begin position="193"/>
        <end position="214"/>
    </location>
</feature>